<evidence type="ECO:0000313" key="1">
    <source>
        <dbReference type="EMBL" id="KAI9903932.1"/>
    </source>
</evidence>
<comment type="caution">
    <text evidence="1">The sequence shown here is derived from an EMBL/GenBank/DDBJ whole genome shotgun (WGS) entry which is preliminary data.</text>
</comment>
<dbReference type="EMBL" id="CM047940">
    <property type="protein sequence ID" value="KAI9903932.1"/>
    <property type="molecule type" value="Genomic_DNA"/>
</dbReference>
<organism evidence="1 2">
    <name type="scientific">Trichothecium roseum</name>
    <dbReference type="NCBI Taxonomy" id="47278"/>
    <lineage>
        <taxon>Eukaryota</taxon>
        <taxon>Fungi</taxon>
        <taxon>Dikarya</taxon>
        <taxon>Ascomycota</taxon>
        <taxon>Pezizomycotina</taxon>
        <taxon>Sordariomycetes</taxon>
        <taxon>Hypocreomycetidae</taxon>
        <taxon>Hypocreales</taxon>
        <taxon>Hypocreales incertae sedis</taxon>
        <taxon>Trichothecium</taxon>
    </lineage>
</organism>
<accession>A0ACC0VC20</accession>
<gene>
    <name evidence="1" type="ORF">N3K66_000461</name>
</gene>
<sequence>MKFLAALGLASAASAHTLFTTFLVDGENQGDGTCVRQPSDPSTANSPIYPLDGANQACGRDGNTAVPYVCPASGGSTITFIYREHPGGEKTGAIAEGHKGPCSVYLKKVDDMFNDSAAGDGWFKIWEDGYDVKNDKWCTDTLIENNGLLSVKLPSGLPAGYYLARPELIALHAVAEDNDPQFYHGCAQIFIENGPEGPLEIPEEYSVSIPGYIQADHPGINFNIYYPTPLPEYPIPGPKVYIPKSDVTDTKKQLKEGAIPSDCVIKNANWCAKPIPSYSADVAKCWDGVDNCWAQSKTCWDSVPPSGYSNCDIWADYCESMGDKCDAGDYEGPPKFTAKEKFVALPGNIPAPYGNFNETKVDSGSPSPTQPAPTANESANEPTQSEPVTETQTPETPEAPETNEDYEDDENDDEEDVSPVPEQPLLKVSENGSCGGATGQTCKGSSFGDCCSKKGKCGRKTKHCTCGCQPGFGTCKQ</sequence>
<dbReference type="Proteomes" id="UP001163324">
    <property type="component" value="Chromosome 1"/>
</dbReference>
<protein>
    <submittedName>
        <fullName evidence="1">Uncharacterized protein</fullName>
    </submittedName>
</protein>
<proteinExistence type="predicted"/>
<name>A0ACC0VC20_9HYPO</name>
<evidence type="ECO:0000313" key="2">
    <source>
        <dbReference type="Proteomes" id="UP001163324"/>
    </source>
</evidence>
<keyword evidence="2" id="KW-1185">Reference proteome</keyword>
<reference evidence="1" key="1">
    <citation type="submission" date="2022-10" db="EMBL/GenBank/DDBJ databases">
        <title>Complete Genome of Trichothecium roseum strain YXFP-22015, a Plant Pathogen Isolated from Citrus.</title>
        <authorList>
            <person name="Wang Y."/>
            <person name="Zhu L."/>
        </authorList>
    </citation>
    <scope>NUCLEOTIDE SEQUENCE</scope>
    <source>
        <strain evidence="1">YXFP-22015</strain>
    </source>
</reference>